<dbReference type="Proteomes" id="UP000829998">
    <property type="component" value="Chromosome"/>
</dbReference>
<evidence type="ECO:0000256" key="5">
    <source>
        <dbReference type="ARBA" id="ARBA00023077"/>
    </source>
</evidence>
<evidence type="ECO:0000256" key="2">
    <source>
        <dbReference type="ARBA" id="ARBA00022448"/>
    </source>
</evidence>
<evidence type="ECO:0000256" key="10">
    <source>
        <dbReference type="SAM" id="Coils"/>
    </source>
</evidence>
<feature type="domain" description="TonB-dependent receptor plug" evidence="13">
    <location>
        <begin position="114"/>
        <end position="219"/>
    </location>
</feature>
<evidence type="ECO:0000256" key="1">
    <source>
        <dbReference type="ARBA" id="ARBA00004571"/>
    </source>
</evidence>
<proteinExistence type="inferred from homology"/>
<keyword evidence="14" id="KW-0675">Receptor</keyword>
<feature type="signal peptide" evidence="11">
    <location>
        <begin position="1"/>
        <end position="23"/>
    </location>
</feature>
<dbReference type="SUPFAM" id="SSF56935">
    <property type="entry name" value="Porins"/>
    <property type="match status" value="1"/>
</dbReference>
<dbReference type="RefSeq" id="WP_248729842.1">
    <property type="nucleotide sequence ID" value="NZ_CP096829.1"/>
</dbReference>
<dbReference type="InterPro" id="IPR000531">
    <property type="entry name" value="Beta-barrel_TonB"/>
</dbReference>
<dbReference type="NCBIfam" id="TIGR04056">
    <property type="entry name" value="OMP_RagA_SusC"/>
    <property type="match status" value="1"/>
</dbReference>
<evidence type="ECO:0000256" key="4">
    <source>
        <dbReference type="ARBA" id="ARBA00022692"/>
    </source>
</evidence>
<keyword evidence="4 8" id="KW-0812">Transmembrane</keyword>
<dbReference type="InterPro" id="IPR036942">
    <property type="entry name" value="Beta-barrel_TonB_sf"/>
</dbReference>
<name>A0ABY4LXV7_9FLAO</name>
<dbReference type="Pfam" id="PF07715">
    <property type="entry name" value="Plug"/>
    <property type="match status" value="1"/>
</dbReference>
<dbReference type="NCBIfam" id="TIGR04057">
    <property type="entry name" value="SusC_RagA_signa"/>
    <property type="match status" value="1"/>
</dbReference>
<protein>
    <submittedName>
        <fullName evidence="14">TonB-dependent receptor</fullName>
    </submittedName>
</protein>
<keyword evidence="11" id="KW-0732">Signal</keyword>
<evidence type="ECO:0000313" key="15">
    <source>
        <dbReference type="Proteomes" id="UP000829998"/>
    </source>
</evidence>
<reference evidence="14 15" key="1">
    <citation type="submission" date="2022-04" db="EMBL/GenBank/DDBJ databases">
        <authorList>
            <person name="Ra J.-S."/>
            <person name="Kim S.-B."/>
        </authorList>
    </citation>
    <scope>NUCLEOTIDE SEQUENCE [LARGE SCALE GENOMIC DNA]</scope>
    <source>
        <strain evidence="14 15">MMS21-Er5</strain>
    </source>
</reference>
<evidence type="ECO:0000256" key="7">
    <source>
        <dbReference type="ARBA" id="ARBA00023237"/>
    </source>
</evidence>
<keyword evidence="10" id="KW-0175">Coiled coil</keyword>
<evidence type="ECO:0000256" key="6">
    <source>
        <dbReference type="ARBA" id="ARBA00023136"/>
    </source>
</evidence>
<keyword evidence="3 8" id="KW-1134">Transmembrane beta strand</keyword>
<feature type="chain" id="PRO_5047193783" evidence="11">
    <location>
        <begin position="24"/>
        <end position="1020"/>
    </location>
</feature>
<accession>A0ABY4LXV7</accession>
<evidence type="ECO:0000256" key="11">
    <source>
        <dbReference type="SAM" id="SignalP"/>
    </source>
</evidence>
<dbReference type="Pfam" id="PF00593">
    <property type="entry name" value="TonB_dep_Rec_b-barrel"/>
    <property type="match status" value="1"/>
</dbReference>
<dbReference type="InterPro" id="IPR012910">
    <property type="entry name" value="Plug_dom"/>
</dbReference>
<evidence type="ECO:0000259" key="13">
    <source>
        <dbReference type="Pfam" id="PF07715"/>
    </source>
</evidence>
<dbReference type="InterPro" id="IPR023997">
    <property type="entry name" value="TonB-dep_OMP_SusC/RagA_CS"/>
</dbReference>
<comment type="similarity">
    <text evidence="8 9">Belongs to the TonB-dependent receptor family.</text>
</comment>
<evidence type="ECO:0000256" key="8">
    <source>
        <dbReference type="PROSITE-ProRule" id="PRU01360"/>
    </source>
</evidence>
<gene>
    <name evidence="14" type="ORF">M0M44_11260</name>
</gene>
<keyword evidence="15" id="KW-1185">Reference proteome</keyword>
<keyword evidence="2 8" id="KW-0813">Transport</keyword>
<dbReference type="InterPro" id="IPR037066">
    <property type="entry name" value="Plug_dom_sf"/>
</dbReference>
<keyword evidence="7 8" id="KW-0998">Cell outer membrane</keyword>
<sequence>MMKKNIFYHLFLLGIMLPGSAIYGQTVKGVVSDDKGPLPGVNINVKGSTVSAATDFDGNYAIKANANAVLVFTYIGYAAKEISVNGKIEVNAVLAEDSQKLSEVVVVGYSSQKKASINGAVTQVDMAGLSKTRVADVAQALQGQVAGVFVAANTGAPGDGIKLRIRGEGTLGNNEALYVVDGVATRDISFLNQSDIKSMTVLKDASATAIYGSRAAGGVVIITTKSGVKGMASFDAEVFSGIHYAANLPKMLNASQYMAVKDQAWHNTAGNAANAESPYAFDRRTRTDLSDTDWQKELFTAGISNNFQASASGATENVQYLISGGYYGIDGIVIQDNDQYKRYNFRTNVNANLTDRFKAGTNLQISFTKQDKLSSSGDAPGIIRHALLRAPVIGVYKDVNDPIYKASDPYTDLPFYTGPNEGWSKNYEYTSNPLAIVHFTNDVRERFQTFGNVYGEYAFLGDKSLKIKSSLGVDIAFSHNKNFAENFGDDNIADTSYQYFGMGRQNRPNSLNENRGQEMTFTFTNTLNYVKIFKEVHNVNFLLGMESITSKSSAIGGSRNNYENSSPEFQYLDYGNSTLNVWNSGNASSWSLLSYFASGNYGYDNKYFAAATIRADASSRFGPNNKWGYFPSVAAGWVVSKEKFMEKADWISNLKLRASWGQSGNQEISDHQWYNLYMLGKDPHLIRIGNPDVKWETAAQTNVGIDLGVLKNKLTFTVDYFSKITDDILLNVVPPGTVGNFLPTSVNSASVSNKGFEFGLSLQNNDHEFKYGINANLATLKNNVERLQQNVSSITDDATHTKTVVGQPISSYFGYQFDGIYQNATEVSSHLFTAANGTQPGDIRFKDLNSDGQINAEDRTFIGSSIPKVTYGFNFNADYKNFDFSFLLQGVEGVGRYNDSKQILNYDSRPFNSTTDVLKSWTGEGSTNTTPRVTFNDNGGSRVSSVFVEDASYLRLKNIEIGYTFSKSIPGVNSLRLYASGQNLFTITDYTGLDPESTSLIDRGTYPQSTAFIFGAKVKL</sequence>
<feature type="coiled-coil region" evidence="10">
    <location>
        <begin position="770"/>
        <end position="797"/>
    </location>
</feature>
<evidence type="ECO:0000256" key="3">
    <source>
        <dbReference type="ARBA" id="ARBA00022452"/>
    </source>
</evidence>
<dbReference type="SUPFAM" id="SSF49464">
    <property type="entry name" value="Carboxypeptidase regulatory domain-like"/>
    <property type="match status" value="1"/>
</dbReference>
<dbReference type="EMBL" id="CP096829">
    <property type="protein sequence ID" value="UPZ17904.1"/>
    <property type="molecule type" value="Genomic_DNA"/>
</dbReference>
<dbReference type="InterPro" id="IPR008969">
    <property type="entry name" value="CarboxyPept-like_regulatory"/>
</dbReference>
<keyword evidence="6 8" id="KW-0472">Membrane</keyword>
<dbReference type="InterPro" id="IPR039426">
    <property type="entry name" value="TonB-dep_rcpt-like"/>
</dbReference>
<feature type="domain" description="TonB-dependent receptor-like beta-barrel" evidence="12">
    <location>
        <begin position="426"/>
        <end position="984"/>
    </location>
</feature>
<dbReference type="Gene3D" id="2.40.170.20">
    <property type="entry name" value="TonB-dependent receptor, beta-barrel domain"/>
    <property type="match status" value="1"/>
</dbReference>
<dbReference type="InterPro" id="IPR023996">
    <property type="entry name" value="TonB-dep_OMP_SusC/RagA"/>
</dbReference>
<evidence type="ECO:0000256" key="9">
    <source>
        <dbReference type="RuleBase" id="RU003357"/>
    </source>
</evidence>
<organism evidence="14 15">
    <name type="scientific">Flavobacterium humidisoli</name>
    <dbReference type="NCBI Taxonomy" id="2937442"/>
    <lineage>
        <taxon>Bacteria</taxon>
        <taxon>Pseudomonadati</taxon>
        <taxon>Bacteroidota</taxon>
        <taxon>Flavobacteriia</taxon>
        <taxon>Flavobacteriales</taxon>
        <taxon>Flavobacteriaceae</taxon>
        <taxon>Flavobacterium</taxon>
    </lineage>
</organism>
<dbReference type="Gene3D" id="2.170.130.10">
    <property type="entry name" value="TonB-dependent receptor, plug domain"/>
    <property type="match status" value="1"/>
</dbReference>
<dbReference type="PROSITE" id="PS52016">
    <property type="entry name" value="TONB_DEPENDENT_REC_3"/>
    <property type="match status" value="1"/>
</dbReference>
<comment type="subcellular location">
    <subcellularLocation>
        <location evidence="1 8">Cell outer membrane</location>
        <topology evidence="1 8">Multi-pass membrane protein</topology>
    </subcellularLocation>
</comment>
<dbReference type="Pfam" id="PF13715">
    <property type="entry name" value="CarbopepD_reg_2"/>
    <property type="match status" value="1"/>
</dbReference>
<dbReference type="Gene3D" id="2.60.40.1120">
    <property type="entry name" value="Carboxypeptidase-like, regulatory domain"/>
    <property type="match status" value="1"/>
</dbReference>
<keyword evidence="5 9" id="KW-0798">TonB box</keyword>
<evidence type="ECO:0000259" key="12">
    <source>
        <dbReference type="Pfam" id="PF00593"/>
    </source>
</evidence>
<evidence type="ECO:0000313" key="14">
    <source>
        <dbReference type="EMBL" id="UPZ17904.1"/>
    </source>
</evidence>